<evidence type="ECO:0000256" key="4">
    <source>
        <dbReference type="ARBA" id="ARBA00022692"/>
    </source>
</evidence>
<comment type="similarity">
    <text evidence="2">Belongs to the major facilitator superfamily. Sugar transporter (TC 2.A.1.1) family.</text>
</comment>
<dbReference type="RefSeq" id="XP_046011563.1">
    <property type="nucleotide sequence ID" value="XM_046148193.1"/>
</dbReference>
<name>A0A9P9BPM8_9PEZI</name>
<dbReference type="Proteomes" id="UP000756346">
    <property type="component" value="Unassembled WGS sequence"/>
</dbReference>
<dbReference type="GO" id="GO:0005351">
    <property type="term" value="F:carbohydrate:proton symporter activity"/>
    <property type="evidence" value="ECO:0007669"/>
    <property type="project" value="TreeGrafter"/>
</dbReference>
<feature type="transmembrane region" description="Helical" evidence="8">
    <location>
        <begin position="379"/>
        <end position="402"/>
    </location>
</feature>
<dbReference type="PROSITE" id="PS50850">
    <property type="entry name" value="MFS"/>
    <property type="match status" value="1"/>
</dbReference>
<dbReference type="InterPro" id="IPR003663">
    <property type="entry name" value="Sugar/inositol_transpt"/>
</dbReference>
<evidence type="ECO:0000256" key="1">
    <source>
        <dbReference type="ARBA" id="ARBA00004141"/>
    </source>
</evidence>
<keyword evidence="6 8" id="KW-0472">Membrane</keyword>
<feature type="transmembrane region" description="Helical" evidence="8">
    <location>
        <begin position="145"/>
        <end position="166"/>
    </location>
</feature>
<feature type="transmembrane region" description="Helical" evidence="8">
    <location>
        <begin position="59"/>
        <end position="79"/>
    </location>
</feature>
<keyword evidence="3" id="KW-0813">Transport</keyword>
<feature type="transmembrane region" description="Helical" evidence="8">
    <location>
        <begin position="315"/>
        <end position="337"/>
    </location>
</feature>
<evidence type="ECO:0000256" key="8">
    <source>
        <dbReference type="SAM" id="Phobius"/>
    </source>
</evidence>
<dbReference type="PROSITE" id="PS00217">
    <property type="entry name" value="SUGAR_TRANSPORT_2"/>
    <property type="match status" value="1"/>
</dbReference>
<comment type="caution">
    <text evidence="10">The sequence shown here is derived from an EMBL/GenBank/DDBJ whole genome shotgun (WGS) entry which is preliminary data.</text>
</comment>
<feature type="domain" description="Major facilitator superfamily (MFS) profile" evidence="9">
    <location>
        <begin position="9"/>
        <end position="470"/>
    </location>
</feature>
<dbReference type="SUPFAM" id="SSF103473">
    <property type="entry name" value="MFS general substrate transporter"/>
    <property type="match status" value="1"/>
</dbReference>
<keyword evidence="11" id="KW-1185">Reference proteome</keyword>
<evidence type="ECO:0000256" key="3">
    <source>
        <dbReference type="ARBA" id="ARBA00022448"/>
    </source>
</evidence>
<sequence>MVSLKQFATYTLVALCSAIVGYDPGCMNGVLGSDDFKQRYGVSNDGGKTMYLTPTTKSLFSSLAVIGALIGCFIPAAATNKIGRKGCFVLASLSHMVGVCILLAAPPAAVFILGRIFIGIALGLITAISGAYLNEASSPGLRGSIFSILQQLLTVGTVLSNGINWATKSLPGANSWRVSVGFQFLISIVMLSAGLVAPESPSVLVRWGRPVDAAQSLAITQGIDASSDEIQTIIRRLEDDCRPSSTTDTKSDKGNSTPPPPPTTFATLLVESFRGTALRRTLIVAAVSALCLSTGFVFWTSYGTTFLADAGVSDAYMVSFILALVQSASTVPTIWLTDILGRRTLLLIGTSIMGLVLLLAGLLYTVLPAGAAPATQMLVAAAIIYMVAYGGTWGPVTWLVMAEPLSSRHRIPQTTVTFVVYWVTYLIIGFATPFLVDKTAVNMGPYITYLWFGGVVVALVWVYMCVPELTGLSEGEIDMLFEQRVPAWRSKAWKRAMRASRDAEIEASRGEVRVVGVDAATASAAADVDCEKGAGLVFVVADAADADAAADGDKEKKIGDDSKSLVVHEVKEVDSSSDSDRE</sequence>
<comment type="subcellular location">
    <subcellularLocation>
        <location evidence="1">Membrane</location>
        <topology evidence="1">Multi-pass membrane protein</topology>
    </subcellularLocation>
</comment>
<feature type="transmembrane region" description="Helical" evidence="8">
    <location>
        <begin position="178"/>
        <end position="197"/>
    </location>
</feature>
<evidence type="ECO:0000313" key="11">
    <source>
        <dbReference type="Proteomes" id="UP000756346"/>
    </source>
</evidence>
<protein>
    <submittedName>
        <fullName evidence="10">General substrate transporter</fullName>
    </submittedName>
</protein>
<dbReference type="GeneID" id="70177739"/>
<dbReference type="PRINTS" id="PR00171">
    <property type="entry name" value="SUGRTRNSPORT"/>
</dbReference>
<feature type="transmembrane region" description="Helical" evidence="8">
    <location>
        <begin position="282"/>
        <end position="303"/>
    </location>
</feature>
<dbReference type="Pfam" id="PF00083">
    <property type="entry name" value="Sugar_tr"/>
    <property type="match status" value="1"/>
</dbReference>
<feature type="region of interest" description="Disordered" evidence="7">
    <location>
        <begin position="241"/>
        <end position="261"/>
    </location>
</feature>
<accession>A0A9P9BPM8</accession>
<keyword evidence="4 8" id="KW-0812">Transmembrane</keyword>
<evidence type="ECO:0000256" key="5">
    <source>
        <dbReference type="ARBA" id="ARBA00022989"/>
    </source>
</evidence>
<evidence type="ECO:0000256" key="7">
    <source>
        <dbReference type="SAM" id="MobiDB-lite"/>
    </source>
</evidence>
<dbReference type="EMBL" id="JAGTJQ010000006">
    <property type="protein sequence ID" value="KAH7029275.1"/>
    <property type="molecule type" value="Genomic_DNA"/>
</dbReference>
<dbReference type="InterPro" id="IPR020846">
    <property type="entry name" value="MFS_dom"/>
</dbReference>
<feature type="transmembrane region" description="Helical" evidence="8">
    <location>
        <begin position="448"/>
        <end position="466"/>
    </location>
</feature>
<dbReference type="AlphaFoldDB" id="A0A9P9BPM8"/>
<feature type="transmembrane region" description="Helical" evidence="8">
    <location>
        <begin position="111"/>
        <end position="133"/>
    </location>
</feature>
<evidence type="ECO:0000259" key="9">
    <source>
        <dbReference type="PROSITE" id="PS50850"/>
    </source>
</evidence>
<evidence type="ECO:0000256" key="2">
    <source>
        <dbReference type="ARBA" id="ARBA00010992"/>
    </source>
</evidence>
<dbReference type="InterPro" id="IPR005829">
    <property type="entry name" value="Sugar_transporter_CS"/>
</dbReference>
<proteinExistence type="inferred from homology"/>
<organism evidence="10 11">
    <name type="scientific">Microdochium trichocladiopsis</name>
    <dbReference type="NCBI Taxonomy" id="1682393"/>
    <lineage>
        <taxon>Eukaryota</taxon>
        <taxon>Fungi</taxon>
        <taxon>Dikarya</taxon>
        <taxon>Ascomycota</taxon>
        <taxon>Pezizomycotina</taxon>
        <taxon>Sordariomycetes</taxon>
        <taxon>Xylariomycetidae</taxon>
        <taxon>Xylariales</taxon>
        <taxon>Microdochiaceae</taxon>
        <taxon>Microdochium</taxon>
    </lineage>
</organism>
<feature type="transmembrane region" description="Helical" evidence="8">
    <location>
        <begin position="344"/>
        <end position="367"/>
    </location>
</feature>
<dbReference type="Gene3D" id="1.20.1250.20">
    <property type="entry name" value="MFS general substrate transporter like domains"/>
    <property type="match status" value="1"/>
</dbReference>
<dbReference type="GO" id="GO:0016020">
    <property type="term" value="C:membrane"/>
    <property type="evidence" value="ECO:0007669"/>
    <property type="project" value="UniProtKB-SubCell"/>
</dbReference>
<keyword evidence="5 8" id="KW-1133">Transmembrane helix</keyword>
<dbReference type="InterPro" id="IPR050360">
    <property type="entry name" value="MFS_Sugar_Transporters"/>
</dbReference>
<gene>
    <name evidence="10" type="ORF">B0I36DRAFT_130083</name>
</gene>
<reference evidence="10" key="1">
    <citation type="journal article" date="2021" name="Nat. Commun.">
        <title>Genetic determinants of endophytism in the Arabidopsis root mycobiome.</title>
        <authorList>
            <person name="Mesny F."/>
            <person name="Miyauchi S."/>
            <person name="Thiergart T."/>
            <person name="Pickel B."/>
            <person name="Atanasova L."/>
            <person name="Karlsson M."/>
            <person name="Huettel B."/>
            <person name="Barry K.W."/>
            <person name="Haridas S."/>
            <person name="Chen C."/>
            <person name="Bauer D."/>
            <person name="Andreopoulos W."/>
            <person name="Pangilinan J."/>
            <person name="LaButti K."/>
            <person name="Riley R."/>
            <person name="Lipzen A."/>
            <person name="Clum A."/>
            <person name="Drula E."/>
            <person name="Henrissat B."/>
            <person name="Kohler A."/>
            <person name="Grigoriev I.V."/>
            <person name="Martin F.M."/>
            <person name="Hacquard S."/>
        </authorList>
    </citation>
    <scope>NUCLEOTIDE SEQUENCE</scope>
    <source>
        <strain evidence="10">MPI-CAGE-CH-0230</strain>
    </source>
</reference>
<dbReference type="PANTHER" id="PTHR48022">
    <property type="entry name" value="PLASTIDIC GLUCOSE TRANSPORTER 4"/>
    <property type="match status" value="1"/>
</dbReference>
<feature type="transmembrane region" description="Helical" evidence="8">
    <location>
        <begin position="414"/>
        <end position="436"/>
    </location>
</feature>
<dbReference type="PANTHER" id="PTHR48022:SF2">
    <property type="entry name" value="PLASTIDIC GLUCOSE TRANSPORTER 4"/>
    <property type="match status" value="1"/>
</dbReference>
<dbReference type="InterPro" id="IPR005828">
    <property type="entry name" value="MFS_sugar_transport-like"/>
</dbReference>
<evidence type="ECO:0000256" key="6">
    <source>
        <dbReference type="ARBA" id="ARBA00023136"/>
    </source>
</evidence>
<dbReference type="OrthoDB" id="6133115at2759"/>
<evidence type="ECO:0000313" key="10">
    <source>
        <dbReference type="EMBL" id="KAH7029275.1"/>
    </source>
</evidence>
<feature type="transmembrane region" description="Helical" evidence="8">
    <location>
        <begin position="86"/>
        <end position="105"/>
    </location>
</feature>
<dbReference type="InterPro" id="IPR036259">
    <property type="entry name" value="MFS_trans_sf"/>
</dbReference>